<evidence type="ECO:0000313" key="1">
    <source>
        <dbReference type="EMBL" id="WQF77755.1"/>
    </source>
</evidence>
<keyword evidence="2" id="KW-1185">Reference proteome</keyword>
<dbReference type="RefSeq" id="XP_062774979.1">
    <property type="nucleotide sequence ID" value="XM_062918928.1"/>
</dbReference>
<dbReference type="GeneID" id="87939272"/>
<proteinExistence type="predicted"/>
<accession>A0AAX4I350</accession>
<reference evidence="2" key="1">
    <citation type="journal article" date="2023" name="bioRxiv">
        <title>Complete genome of the Medicago anthracnose fungus, Colletotrichum destructivum, reveals a mini-chromosome-like region within a core chromosome.</title>
        <authorList>
            <person name="Lapalu N."/>
            <person name="Simon A."/>
            <person name="Lu A."/>
            <person name="Plaumann P.-L."/>
            <person name="Amselem J."/>
            <person name="Pigne S."/>
            <person name="Auger A."/>
            <person name="Koch C."/>
            <person name="Dallery J.-F."/>
            <person name="O'Connell R.J."/>
        </authorList>
    </citation>
    <scope>NUCLEOTIDE SEQUENCE [LARGE SCALE GENOMIC DNA]</scope>
    <source>
        <strain evidence="2">CBS 520.97</strain>
    </source>
</reference>
<protein>
    <submittedName>
        <fullName evidence="1">Uncharacterized protein</fullName>
    </submittedName>
</protein>
<dbReference type="Proteomes" id="UP001322277">
    <property type="component" value="Chromosome 2"/>
</dbReference>
<name>A0AAX4I350_9PEZI</name>
<gene>
    <name evidence="1" type="ORF">CDEST_02769</name>
</gene>
<evidence type="ECO:0000313" key="2">
    <source>
        <dbReference type="Proteomes" id="UP001322277"/>
    </source>
</evidence>
<dbReference type="KEGG" id="cdet:87939272"/>
<dbReference type="EMBL" id="CP137306">
    <property type="protein sequence ID" value="WQF77755.1"/>
    <property type="molecule type" value="Genomic_DNA"/>
</dbReference>
<dbReference type="AlphaFoldDB" id="A0AAX4I350"/>
<organism evidence="1 2">
    <name type="scientific">Colletotrichum destructivum</name>
    <dbReference type="NCBI Taxonomy" id="34406"/>
    <lineage>
        <taxon>Eukaryota</taxon>
        <taxon>Fungi</taxon>
        <taxon>Dikarya</taxon>
        <taxon>Ascomycota</taxon>
        <taxon>Pezizomycotina</taxon>
        <taxon>Sordariomycetes</taxon>
        <taxon>Hypocreomycetidae</taxon>
        <taxon>Glomerellales</taxon>
        <taxon>Glomerellaceae</taxon>
        <taxon>Colletotrichum</taxon>
        <taxon>Colletotrichum destructivum species complex</taxon>
    </lineage>
</organism>
<sequence length="91" mass="10208">MPDIVMSRPTISRGRGYFAPEPASRTRPRRTCPTIHSTTLWVPIRGDNACEREPGGFMGLSWSRLFDTVTSMAVEKSSLLDHSSELKMVCH</sequence>